<dbReference type="HAMAP" id="MF_00313">
    <property type="entry name" value="Glutaminase"/>
    <property type="match status" value="1"/>
</dbReference>
<dbReference type="SUPFAM" id="SSF56601">
    <property type="entry name" value="beta-lactamase/transpeptidase-like"/>
    <property type="match status" value="1"/>
</dbReference>
<sequence length="350" mass="36203">MGTHPLQGWCAHPLTGTVGDVTTDARRHVSPGRLPATPTTQDRVTEAHELFRSESSGALSGTYPALATVDPGLFGLSVVTTTGDVISAGDAQTPFTIMSVAKPFVFALACELRGIESVRRFVGVNATGMAFDSTVPVERDQRGRTNPMVNAGAIATASLVPGDGVEARWEVVHDALSRFAGRRLELDHDTLASARATNHRNRGLANMLAAVGALEGEAADAVEVYTRQSCLSVTATDLAVMGAALADGGTNPVTGQRVVDPETAHATLAVMAIAGMYETSGDWLFDIGMPGKSGIGGGIVTVSPGKGALGTFSPLLDGAGNSVRGQLAARHLARRLGLDILASEESPPVR</sequence>
<dbReference type="Proteomes" id="UP000199113">
    <property type="component" value="Unassembled WGS sequence"/>
</dbReference>
<proteinExistence type="inferred from homology"/>
<protein>
    <recommendedName>
        <fullName evidence="2 5">Glutaminase</fullName>
        <ecNumber evidence="2 5">3.5.1.2</ecNumber>
    </recommendedName>
</protein>
<dbReference type="InterPro" id="IPR012338">
    <property type="entry name" value="Beta-lactam/transpept-like"/>
</dbReference>
<feature type="binding site" evidence="5">
    <location>
        <position position="277"/>
    </location>
    <ligand>
        <name>substrate</name>
    </ligand>
</feature>
<evidence type="ECO:0000313" key="6">
    <source>
        <dbReference type="EMBL" id="SFB47259.1"/>
    </source>
</evidence>
<comment type="subunit">
    <text evidence="5">Homotetramer.</text>
</comment>
<dbReference type="GO" id="GO:0004359">
    <property type="term" value="F:glutaminase activity"/>
    <property type="evidence" value="ECO:0007669"/>
    <property type="project" value="UniProtKB-UniRule"/>
</dbReference>
<feature type="binding site" evidence="5">
    <location>
        <position position="201"/>
    </location>
    <ligand>
        <name>substrate</name>
    </ligand>
</feature>
<evidence type="ECO:0000256" key="2">
    <source>
        <dbReference type="ARBA" id="ARBA00012918"/>
    </source>
</evidence>
<evidence type="ECO:0000256" key="1">
    <source>
        <dbReference type="ARBA" id="ARBA00011076"/>
    </source>
</evidence>
<dbReference type="Gene3D" id="3.40.710.10">
    <property type="entry name" value="DD-peptidase/beta-lactamase superfamily"/>
    <property type="match status" value="1"/>
</dbReference>
<evidence type="ECO:0000256" key="4">
    <source>
        <dbReference type="ARBA" id="ARBA00049534"/>
    </source>
</evidence>
<comment type="catalytic activity">
    <reaction evidence="4 5">
        <text>L-glutamine + H2O = L-glutamate + NH4(+)</text>
        <dbReference type="Rhea" id="RHEA:15889"/>
        <dbReference type="ChEBI" id="CHEBI:15377"/>
        <dbReference type="ChEBI" id="CHEBI:28938"/>
        <dbReference type="ChEBI" id="CHEBI:29985"/>
        <dbReference type="ChEBI" id="CHEBI:58359"/>
        <dbReference type="EC" id="3.5.1.2"/>
    </reaction>
</comment>
<dbReference type="InterPro" id="IPR015868">
    <property type="entry name" value="Glutaminase"/>
</dbReference>
<dbReference type="GO" id="GO:0006543">
    <property type="term" value="P:L-glutamine catabolic process"/>
    <property type="evidence" value="ECO:0007669"/>
    <property type="project" value="TreeGrafter"/>
</dbReference>
<dbReference type="Pfam" id="PF04960">
    <property type="entry name" value="Glutaminase"/>
    <property type="match status" value="1"/>
</dbReference>
<accession>A0A1I1BA90</accession>
<evidence type="ECO:0000313" key="7">
    <source>
        <dbReference type="Proteomes" id="UP000199113"/>
    </source>
</evidence>
<comment type="similarity">
    <text evidence="1 5">Belongs to the glutaminase family.</text>
</comment>
<gene>
    <name evidence="5" type="primary">glsA</name>
    <name evidence="6" type="ORF">SAMN05192575_11595</name>
</gene>
<keyword evidence="5" id="KW-0007">Acetylation</keyword>
<feature type="binding site" evidence="5">
    <location>
        <position position="150"/>
    </location>
    <ligand>
        <name>substrate</name>
    </ligand>
</feature>
<organism evidence="6 7">
    <name type="scientific">Nocardioides alpinus</name>
    <dbReference type="NCBI Taxonomy" id="748909"/>
    <lineage>
        <taxon>Bacteria</taxon>
        <taxon>Bacillati</taxon>
        <taxon>Actinomycetota</taxon>
        <taxon>Actinomycetes</taxon>
        <taxon>Propionibacteriales</taxon>
        <taxon>Nocardioidaceae</taxon>
        <taxon>Nocardioides</taxon>
    </lineage>
</organism>
<dbReference type="STRING" id="748909.SAMN05192575_11595"/>
<name>A0A1I1BA90_9ACTN</name>
<comment type="caution">
    <text evidence="5">Lacks conserved residue(s) required for the propagation of feature annotation.</text>
</comment>
<feature type="binding site" evidence="5">
    <location>
        <position position="225"/>
    </location>
    <ligand>
        <name>substrate</name>
    </ligand>
</feature>
<keyword evidence="3 5" id="KW-0378">Hydrolase</keyword>
<dbReference type="AlphaFoldDB" id="A0A1I1BA90"/>
<dbReference type="NCBIfam" id="TIGR03814">
    <property type="entry name" value="Gln_ase"/>
    <property type="match status" value="1"/>
</dbReference>
<dbReference type="NCBIfam" id="NF009020">
    <property type="entry name" value="PRK12356.1"/>
    <property type="match status" value="1"/>
</dbReference>
<dbReference type="EC" id="3.5.1.2" evidence="2 5"/>
<evidence type="ECO:0000256" key="3">
    <source>
        <dbReference type="ARBA" id="ARBA00022801"/>
    </source>
</evidence>
<dbReference type="PANTHER" id="PTHR12544:SF48">
    <property type="entry name" value="GLUTAMINASE 1"/>
    <property type="match status" value="1"/>
</dbReference>
<dbReference type="EMBL" id="FOKC01000015">
    <property type="protein sequence ID" value="SFB47259.1"/>
    <property type="molecule type" value="Genomic_DNA"/>
</dbReference>
<reference evidence="6" key="1">
    <citation type="submission" date="2016-10" db="EMBL/GenBank/DDBJ databases">
        <authorList>
            <person name="de Groot N.N."/>
        </authorList>
    </citation>
    <scope>NUCLEOTIDE SEQUENCE [LARGE SCALE GENOMIC DNA]</scope>
    <source>
        <strain evidence="6">CGMCC 1.10697</strain>
    </source>
</reference>
<dbReference type="GO" id="GO:0006537">
    <property type="term" value="P:glutamate biosynthetic process"/>
    <property type="evidence" value="ECO:0007669"/>
    <property type="project" value="TreeGrafter"/>
</dbReference>
<evidence type="ECO:0000256" key="5">
    <source>
        <dbReference type="HAMAP-Rule" id="MF_00313"/>
    </source>
</evidence>
<feature type="binding site" evidence="5">
    <location>
        <position position="99"/>
    </location>
    <ligand>
        <name>substrate</name>
    </ligand>
</feature>
<dbReference type="PANTHER" id="PTHR12544">
    <property type="entry name" value="GLUTAMINASE"/>
    <property type="match status" value="1"/>
</dbReference>